<keyword evidence="1" id="KW-0812">Transmembrane</keyword>
<feature type="transmembrane region" description="Helical" evidence="1">
    <location>
        <begin position="47"/>
        <end position="74"/>
    </location>
</feature>
<reference evidence="2" key="1">
    <citation type="journal article" date="2021" name="PeerJ">
        <title>Extensive microbial diversity within the chicken gut microbiome revealed by metagenomics and culture.</title>
        <authorList>
            <person name="Gilroy R."/>
            <person name="Ravi A."/>
            <person name="Getino M."/>
            <person name="Pursley I."/>
            <person name="Horton D.L."/>
            <person name="Alikhan N.F."/>
            <person name="Baker D."/>
            <person name="Gharbi K."/>
            <person name="Hall N."/>
            <person name="Watson M."/>
            <person name="Adriaenssens E.M."/>
            <person name="Foster-Nyarko E."/>
            <person name="Jarju S."/>
            <person name="Secka A."/>
            <person name="Antonio M."/>
            <person name="Oren A."/>
            <person name="Chaudhuri R.R."/>
            <person name="La Ragione R."/>
            <person name="Hildebrand F."/>
            <person name="Pallen M.J."/>
        </authorList>
    </citation>
    <scope>NUCLEOTIDE SEQUENCE</scope>
    <source>
        <strain evidence="2">USAMLcec4-12693</strain>
    </source>
</reference>
<comment type="caution">
    <text evidence="2">The sequence shown here is derived from an EMBL/GenBank/DDBJ whole genome shotgun (WGS) entry which is preliminary data.</text>
</comment>
<dbReference type="AlphaFoldDB" id="A0A9D2VVD0"/>
<evidence type="ECO:0000313" key="3">
    <source>
        <dbReference type="Proteomes" id="UP000813420"/>
    </source>
</evidence>
<dbReference type="Proteomes" id="UP000813420">
    <property type="component" value="Unassembled WGS sequence"/>
</dbReference>
<feature type="transmembrane region" description="Helical" evidence="1">
    <location>
        <begin position="155"/>
        <end position="181"/>
    </location>
</feature>
<organism evidence="2 3">
    <name type="scientific">Merdimonas faecis</name>
    <dbReference type="NCBI Taxonomy" id="1653435"/>
    <lineage>
        <taxon>Bacteria</taxon>
        <taxon>Bacillati</taxon>
        <taxon>Bacillota</taxon>
        <taxon>Clostridia</taxon>
        <taxon>Lachnospirales</taxon>
        <taxon>Lachnospiraceae</taxon>
        <taxon>Merdimonas</taxon>
    </lineage>
</organism>
<evidence type="ECO:0000313" key="2">
    <source>
        <dbReference type="EMBL" id="HJH48742.1"/>
    </source>
</evidence>
<gene>
    <name evidence="2" type="ORF">K8V39_00575</name>
</gene>
<feature type="transmembrane region" description="Helical" evidence="1">
    <location>
        <begin position="241"/>
        <end position="267"/>
    </location>
</feature>
<feature type="transmembrane region" description="Helical" evidence="1">
    <location>
        <begin position="12"/>
        <end position="35"/>
    </location>
</feature>
<dbReference type="RefSeq" id="WP_277257665.1">
    <property type="nucleotide sequence ID" value="NZ_CAKNNN010000009.1"/>
</dbReference>
<feature type="transmembrane region" description="Helical" evidence="1">
    <location>
        <begin position="193"/>
        <end position="221"/>
    </location>
</feature>
<keyword evidence="1" id="KW-1133">Transmembrane helix</keyword>
<name>A0A9D2VVD0_9FIRM</name>
<feature type="transmembrane region" description="Helical" evidence="1">
    <location>
        <begin position="114"/>
        <end position="135"/>
    </location>
</feature>
<protein>
    <submittedName>
        <fullName evidence="2">Uncharacterized protein</fullName>
    </submittedName>
</protein>
<accession>A0A9D2VVD0</accession>
<reference evidence="2" key="2">
    <citation type="submission" date="2021-09" db="EMBL/GenBank/DDBJ databases">
        <authorList>
            <person name="Gilroy R."/>
        </authorList>
    </citation>
    <scope>NUCLEOTIDE SEQUENCE</scope>
    <source>
        <strain evidence="2">USAMLcec4-12693</strain>
    </source>
</reference>
<dbReference type="EMBL" id="DYXE01000005">
    <property type="protein sequence ID" value="HJH48742.1"/>
    <property type="molecule type" value="Genomic_DNA"/>
</dbReference>
<keyword evidence="1" id="KW-0472">Membrane</keyword>
<proteinExistence type="predicted"/>
<evidence type="ECO:0000256" key="1">
    <source>
        <dbReference type="SAM" id="Phobius"/>
    </source>
</evidence>
<sequence length="275" mass="30456">MLIKLIKYDLRSLNRFLIILHGFLLLMTIFLRIFITGQIHLSTDTDGFLFGLAIVMYTLLITGITFGTSIVIVVRFYRNLFSDEGYLSQTLPVTPGQHLLAKTISGSIWAMIDYVFILASLYIGIATPAFMELFYENQGELMKELGFTGKYADVTAGQIILVLLISGFIGCVGNIVMYYASIVLGQLFSSHRVIGAIACYFALSTLMAVISFIVMFAADLAYGNFAIVPAGTESSLSLVEYMVRILTFSLALSVITAVVLYILSYILMKKKLDLN</sequence>